<dbReference type="GO" id="GO:0006915">
    <property type="term" value="P:apoptotic process"/>
    <property type="evidence" value="ECO:0007669"/>
    <property type="project" value="UniProtKB-KW"/>
</dbReference>
<organism evidence="7 8">
    <name type="scientific">Plakobranchus ocellatus</name>
    <dbReference type="NCBI Taxonomy" id="259542"/>
    <lineage>
        <taxon>Eukaryota</taxon>
        <taxon>Metazoa</taxon>
        <taxon>Spiralia</taxon>
        <taxon>Lophotrochozoa</taxon>
        <taxon>Mollusca</taxon>
        <taxon>Gastropoda</taxon>
        <taxon>Heterobranchia</taxon>
        <taxon>Euthyneura</taxon>
        <taxon>Panpulmonata</taxon>
        <taxon>Sacoglossa</taxon>
        <taxon>Placobranchoidea</taxon>
        <taxon>Plakobranchidae</taxon>
        <taxon>Plakobranchus</taxon>
    </lineage>
</organism>
<evidence type="ECO:0000313" key="8">
    <source>
        <dbReference type="Proteomes" id="UP000735302"/>
    </source>
</evidence>
<keyword evidence="3" id="KW-0053">Apoptosis</keyword>
<evidence type="ECO:0000256" key="3">
    <source>
        <dbReference type="ARBA" id="ARBA00022703"/>
    </source>
</evidence>
<dbReference type="EMBL" id="BLXT01001226">
    <property type="protein sequence ID" value="GFN83778.1"/>
    <property type="molecule type" value="Genomic_DNA"/>
</dbReference>
<dbReference type="AlphaFoldDB" id="A0AAV3YNT1"/>
<dbReference type="InterPro" id="IPR029030">
    <property type="entry name" value="Caspase-like_dom_sf"/>
</dbReference>
<feature type="compositionally biased region" description="Polar residues" evidence="5">
    <location>
        <begin position="109"/>
        <end position="118"/>
    </location>
</feature>
<dbReference type="InterPro" id="IPR011600">
    <property type="entry name" value="Pept_C14_caspase"/>
</dbReference>
<dbReference type="SUPFAM" id="SSF52129">
    <property type="entry name" value="Caspase-like"/>
    <property type="match status" value="1"/>
</dbReference>
<dbReference type="InterPro" id="IPR002398">
    <property type="entry name" value="Pept_C14"/>
</dbReference>
<evidence type="ECO:0000313" key="7">
    <source>
        <dbReference type="EMBL" id="GFN83778.1"/>
    </source>
</evidence>
<sequence length="662" mass="71965">MTPHGKIERVIWSPATSLTTSPLFEILSHFPFQLNRTPEEQVEELLNELPKRDCFEDFCAALIADGQEHIVKKYLKAAPPTSAKSQPSAASASSPCSSASRQPSHAGPSETTDSSASFMHSAVKRSHPPTLSSTATICIREEDKQHLIISFTDEGASPEKRKKALEAGTASVESALSGPVAYKPDETRYTMKHFVCQESESDEHTSLVPISEANTLIFNNPQNIMNNPNISDPFRYAAAFPANQQNMTSAAVNNSPIAQFCVAKSASLSSQPNAKDHSSILSSLSAGIQYAAAPSSSSPLKDPSSLVNKQENAHIRSLLQPQQGEALLNAKPAMAAESGKFIRLEPGVDVSQFQDPQQYLSAAGLLGRSKVFNSGGSSRSPSLNQNDAADTAFLSGPAKNLHLNLAKQALSTSTISDFQDSLDSGLLDVTSENLSKFAVGAAISPSPLNYISSGSNNGMNDSVCDLDQIDLPDGCVNVKVEHCAKQFFCANHKKSYPMRRIPRGFALIINVDEVEGKPPRKGTNFDRDNLSNLLCQLHFHVIVYNDKDGLSAQEMVNKLKDFAKLREHADMDACFVCLLSHGEEGFIFGTDGKRIPLEEIFMLFGNTNCRGLIGKPKVFIIQACRGGKSKWRVFSFKGVLPSRHVVGMSQWEDEVEARWRSS</sequence>
<dbReference type="Gene3D" id="3.40.50.1460">
    <property type="match status" value="1"/>
</dbReference>
<feature type="domain" description="Caspase family p20" evidence="6">
    <location>
        <begin position="502"/>
        <end position="628"/>
    </location>
</feature>
<keyword evidence="8" id="KW-1185">Reference proteome</keyword>
<evidence type="ECO:0000256" key="1">
    <source>
        <dbReference type="ARBA" id="ARBA00010134"/>
    </source>
</evidence>
<dbReference type="GO" id="GO:0004197">
    <property type="term" value="F:cysteine-type endopeptidase activity"/>
    <property type="evidence" value="ECO:0007669"/>
    <property type="project" value="InterPro"/>
</dbReference>
<dbReference type="PRINTS" id="PR00376">
    <property type="entry name" value="IL1BCENZYME"/>
</dbReference>
<dbReference type="InterPro" id="IPR033139">
    <property type="entry name" value="Caspase_cys_AS"/>
</dbReference>
<accession>A0AAV3YNT1</accession>
<evidence type="ECO:0000256" key="5">
    <source>
        <dbReference type="SAM" id="MobiDB-lite"/>
    </source>
</evidence>
<evidence type="ECO:0000256" key="4">
    <source>
        <dbReference type="ARBA" id="ARBA00022801"/>
    </source>
</evidence>
<keyword evidence="2" id="KW-0645">Protease</keyword>
<evidence type="ECO:0000256" key="2">
    <source>
        <dbReference type="ARBA" id="ARBA00022670"/>
    </source>
</evidence>
<gene>
    <name evidence="7" type="ORF">PoB_001028400</name>
</gene>
<dbReference type="SMART" id="SM00115">
    <property type="entry name" value="CASc"/>
    <property type="match status" value="1"/>
</dbReference>
<dbReference type="CDD" id="cd01671">
    <property type="entry name" value="CARD"/>
    <property type="match status" value="1"/>
</dbReference>
<dbReference type="InterPro" id="IPR001309">
    <property type="entry name" value="Pept_C14_p20"/>
</dbReference>
<dbReference type="PROSITE" id="PS50208">
    <property type="entry name" value="CASPASE_P20"/>
    <property type="match status" value="1"/>
</dbReference>
<dbReference type="Proteomes" id="UP000735302">
    <property type="component" value="Unassembled WGS sequence"/>
</dbReference>
<dbReference type="Pfam" id="PF00656">
    <property type="entry name" value="Peptidase_C14"/>
    <property type="match status" value="1"/>
</dbReference>
<proteinExistence type="inferred from homology"/>
<evidence type="ECO:0000259" key="6">
    <source>
        <dbReference type="PROSITE" id="PS50208"/>
    </source>
</evidence>
<dbReference type="PROSITE" id="PS01122">
    <property type="entry name" value="CASPASE_CYS"/>
    <property type="match status" value="1"/>
</dbReference>
<dbReference type="GO" id="GO:0006508">
    <property type="term" value="P:proteolysis"/>
    <property type="evidence" value="ECO:0007669"/>
    <property type="project" value="UniProtKB-KW"/>
</dbReference>
<comment type="similarity">
    <text evidence="1">Belongs to the peptidase C14A family.</text>
</comment>
<feature type="region of interest" description="Disordered" evidence="5">
    <location>
        <begin position="79"/>
        <end position="133"/>
    </location>
</feature>
<protein>
    <submittedName>
        <fullName evidence="7">Caspase-2</fullName>
    </submittedName>
</protein>
<keyword evidence="4" id="KW-0378">Hydrolase</keyword>
<comment type="caution">
    <text evidence="7">The sequence shown here is derived from an EMBL/GenBank/DDBJ whole genome shotgun (WGS) entry which is preliminary data.</text>
</comment>
<reference evidence="7 8" key="1">
    <citation type="journal article" date="2021" name="Elife">
        <title>Chloroplast acquisition without the gene transfer in kleptoplastic sea slugs, Plakobranchus ocellatus.</title>
        <authorList>
            <person name="Maeda T."/>
            <person name="Takahashi S."/>
            <person name="Yoshida T."/>
            <person name="Shimamura S."/>
            <person name="Takaki Y."/>
            <person name="Nagai Y."/>
            <person name="Toyoda A."/>
            <person name="Suzuki Y."/>
            <person name="Arimoto A."/>
            <person name="Ishii H."/>
            <person name="Satoh N."/>
            <person name="Nishiyama T."/>
            <person name="Hasebe M."/>
            <person name="Maruyama T."/>
            <person name="Minagawa J."/>
            <person name="Obokata J."/>
            <person name="Shigenobu S."/>
        </authorList>
    </citation>
    <scope>NUCLEOTIDE SEQUENCE [LARGE SCALE GENOMIC DNA]</scope>
</reference>
<dbReference type="PANTHER" id="PTHR47901">
    <property type="entry name" value="CASPASE RECRUITMENT DOMAIN-CONTAINING PROTEIN 18"/>
    <property type="match status" value="1"/>
</dbReference>
<feature type="compositionally biased region" description="Low complexity" evidence="5">
    <location>
        <begin position="79"/>
        <end position="104"/>
    </location>
</feature>
<dbReference type="InterPro" id="IPR015917">
    <property type="entry name" value="Pept_C14A"/>
</dbReference>
<dbReference type="PANTHER" id="PTHR47901:SF8">
    <property type="entry name" value="CASPASE-3"/>
    <property type="match status" value="1"/>
</dbReference>
<name>A0AAV3YNT1_9GAST</name>